<keyword evidence="4" id="KW-1185">Reference proteome</keyword>
<accession>A0A8C9DKA2</accession>
<keyword evidence="1" id="KW-0694">RNA-binding</keyword>
<evidence type="ECO:0000313" key="3">
    <source>
        <dbReference type="Ensembl" id="ENSPSMP00000015449.1"/>
    </source>
</evidence>
<feature type="domain" description="RRM" evidence="2">
    <location>
        <begin position="10"/>
        <end position="82"/>
    </location>
</feature>
<dbReference type="Proteomes" id="UP000694414">
    <property type="component" value="Unplaced"/>
</dbReference>
<dbReference type="PROSITE" id="PS50102">
    <property type="entry name" value="RRM"/>
    <property type="match status" value="1"/>
</dbReference>
<name>A0A8C9DKA2_PROSS</name>
<dbReference type="AlphaFoldDB" id="A0A8C9DKA2"/>
<proteinExistence type="predicted"/>
<sequence length="123" mass="13535">MHHGSCLLDSKVYAGNLGNNGNRLDWNRLLPIMDHSEMCGLPNPPGFAFIEFEDPQDSANAVQELDGRTLCGCYAKMELSNGEKNDYCRRSPPPLQGESSLAARAVLLLPFQYLSVTSFSCPL</sequence>
<dbReference type="GeneTree" id="ENSGT00940000164540"/>
<dbReference type="GO" id="GO:0003723">
    <property type="term" value="F:RNA binding"/>
    <property type="evidence" value="ECO:0007669"/>
    <property type="project" value="UniProtKB-UniRule"/>
</dbReference>
<evidence type="ECO:0000313" key="4">
    <source>
        <dbReference type="Proteomes" id="UP000694414"/>
    </source>
</evidence>
<evidence type="ECO:0000256" key="1">
    <source>
        <dbReference type="PROSITE-ProRule" id="PRU00176"/>
    </source>
</evidence>
<organism evidence="3 4">
    <name type="scientific">Prolemur simus</name>
    <name type="common">Greater bamboo lemur</name>
    <name type="synonym">Hapalemur simus</name>
    <dbReference type="NCBI Taxonomy" id="1328070"/>
    <lineage>
        <taxon>Eukaryota</taxon>
        <taxon>Metazoa</taxon>
        <taxon>Chordata</taxon>
        <taxon>Craniata</taxon>
        <taxon>Vertebrata</taxon>
        <taxon>Euteleostomi</taxon>
        <taxon>Mammalia</taxon>
        <taxon>Eutheria</taxon>
        <taxon>Euarchontoglires</taxon>
        <taxon>Primates</taxon>
        <taxon>Strepsirrhini</taxon>
        <taxon>Lemuriformes</taxon>
        <taxon>Lemuridae</taxon>
        <taxon>Prolemur</taxon>
    </lineage>
</organism>
<dbReference type="SUPFAM" id="SSF54928">
    <property type="entry name" value="RNA-binding domain, RBD"/>
    <property type="match status" value="1"/>
</dbReference>
<dbReference type="InterPro" id="IPR000504">
    <property type="entry name" value="RRM_dom"/>
</dbReference>
<reference evidence="3" key="2">
    <citation type="submission" date="2025-09" db="UniProtKB">
        <authorList>
            <consortium name="Ensembl"/>
        </authorList>
    </citation>
    <scope>IDENTIFICATION</scope>
</reference>
<dbReference type="Pfam" id="PF00076">
    <property type="entry name" value="RRM_1"/>
    <property type="match status" value="1"/>
</dbReference>
<dbReference type="InterPro" id="IPR035979">
    <property type="entry name" value="RBD_domain_sf"/>
</dbReference>
<dbReference type="InterPro" id="IPR012677">
    <property type="entry name" value="Nucleotide-bd_a/b_plait_sf"/>
</dbReference>
<evidence type="ECO:0000259" key="2">
    <source>
        <dbReference type="PROSITE" id="PS50102"/>
    </source>
</evidence>
<reference evidence="3" key="1">
    <citation type="submission" date="2025-08" db="UniProtKB">
        <authorList>
            <consortium name="Ensembl"/>
        </authorList>
    </citation>
    <scope>IDENTIFICATION</scope>
</reference>
<dbReference type="Ensembl" id="ENSPSMT00000017923.1">
    <property type="protein sequence ID" value="ENSPSMP00000015449.1"/>
    <property type="gene ID" value="ENSPSMG00000010998.1"/>
</dbReference>
<protein>
    <recommendedName>
        <fullName evidence="2">RRM domain-containing protein</fullName>
    </recommendedName>
</protein>
<dbReference type="Gene3D" id="3.30.70.330">
    <property type="match status" value="1"/>
</dbReference>